<feature type="domain" description="Gfo/Idh/MocA-like oxidoreductase C-terminal" evidence="2">
    <location>
        <begin position="140"/>
        <end position="345"/>
    </location>
</feature>
<dbReference type="AlphaFoldDB" id="A0A0P1KV70"/>
<organism evidence="3 4">
    <name type="scientific">Lachancea quebecensis</name>
    <dbReference type="NCBI Taxonomy" id="1654605"/>
    <lineage>
        <taxon>Eukaryota</taxon>
        <taxon>Fungi</taxon>
        <taxon>Dikarya</taxon>
        <taxon>Ascomycota</taxon>
        <taxon>Saccharomycotina</taxon>
        <taxon>Saccharomycetes</taxon>
        <taxon>Saccharomycetales</taxon>
        <taxon>Saccharomycetaceae</taxon>
        <taxon>Lachancea</taxon>
    </lineage>
</organism>
<name>A0A0P1KV70_9SACH</name>
<dbReference type="Pfam" id="PF01408">
    <property type="entry name" value="GFO_IDH_MocA"/>
    <property type="match status" value="1"/>
</dbReference>
<dbReference type="Gene3D" id="3.30.360.10">
    <property type="entry name" value="Dihydrodipicolinate Reductase, domain 2"/>
    <property type="match status" value="1"/>
</dbReference>
<dbReference type="SUPFAM" id="SSF55347">
    <property type="entry name" value="Glyceraldehyde-3-phosphate dehydrogenase-like, C-terminal domain"/>
    <property type="match status" value="1"/>
</dbReference>
<dbReference type="GO" id="GO:0005737">
    <property type="term" value="C:cytoplasm"/>
    <property type="evidence" value="ECO:0007669"/>
    <property type="project" value="TreeGrafter"/>
</dbReference>
<dbReference type="Pfam" id="PF02894">
    <property type="entry name" value="GFO_IDH_MocA_C"/>
    <property type="match status" value="1"/>
</dbReference>
<protein>
    <submittedName>
        <fullName evidence="3">LAQU0S12e00386g1_1</fullName>
    </submittedName>
</protein>
<dbReference type="SUPFAM" id="SSF51735">
    <property type="entry name" value="NAD(P)-binding Rossmann-fold domains"/>
    <property type="match status" value="1"/>
</dbReference>
<feature type="domain" description="Gfo/Idh/MocA-like oxidoreductase N-terminal" evidence="1">
    <location>
        <begin position="5"/>
        <end position="121"/>
    </location>
</feature>
<dbReference type="GO" id="GO:0016491">
    <property type="term" value="F:oxidoreductase activity"/>
    <property type="evidence" value="ECO:0007669"/>
    <property type="project" value="TreeGrafter"/>
</dbReference>
<evidence type="ECO:0000313" key="4">
    <source>
        <dbReference type="Proteomes" id="UP000236544"/>
    </source>
</evidence>
<evidence type="ECO:0000259" key="1">
    <source>
        <dbReference type="Pfam" id="PF01408"/>
    </source>
</evidence>
<sequence>MESVLNIGIVGTGIFARDSHLPAYQQLPNEFKVVAAFNRTKSKAEAFAEDAGIDKEKVFDNLEDMLKDESVSAIDALLPAQFNAETVQKCIAARKPVILEKPIAATMAQARKIVEMSDATTLPIGVAENWLFINAASVLKEQLAEIGPITAFTYNSTGPFVKENKYLSTSWRKNPEHIGGFLSDGGVHQLALLTEVLGEIASVSALTKQVRKQSGTDDVVFSTVRLRDSDVIGTFTYGSAFGACKKSIYFKVYGLNGAATLDLSDKKKPVVKVTVGDSAEAGAKEDTIEVDEHPSGGIQEEFLNFRESILKKEKRIIRGSPRVAFHHLACVAAFLDSSAKNGDSVAVEQP</sequence>
<keyword evidence="4" id="KW-1185">Reference proteome</keyword>
<proteinExistence type="predicted"/>
<dbReference type="OrthoDB" id="64915at2759"/>
<dbReference type="InterPro" id="IPR004104">
    <property type="entry name" value="Gfo/Idh/MocA-like_OxRdtase_C"/>
</dbReference>
<accession>A0A0P1KV70</accession>
<evidence type="ECO:0000259" key="2">
    <source>
        <dbReference type="Pfam" id="PF02894"/>
    </source>
</evidence>
<dbReference type="GO" id="GO:0006740">
    <property type="term" value="P:NADPH regeneration"/>
    <property type="evidence" value="ECO:0007669"/>
    <property type="project" value="TreeGrafter"/>
</dbReference>
<dbReference type="Proteomes" id="UP000236544">
    <property type="component" value="Unassembled WGS sequence"/>
</dbReference>
<dbReference type="GO" id="GO:0000166">
    <property type="term" value="F:nucleotide binding"/>
    <property type="evidence" value="ECO:0007669"/>
    <property type="project" value="InterPro"/>
</dbReference>
<dbReference type="InterPro" id="IPR036291">
    <property type="entry name" value="NAD(P)-bd_dom_sf"/>
</dbReference>
<dbReference type="InterPro" id="IPR000683">
    <property type="entry name" value="Gfo/Idh/MocA-like_OxRdtase_N"/>
</dbReference>
<reference evidence="4" key="1">
    <citation type="submission" date="2015-10" db="EMBL/GenBank/DDBJ databases">
        <authorList>
            <person name="Devillers H."/>
        </authorList>
    </citation>
    <scope>NUCLEOTIDE SEQUENCE [LARGE SCALE GENOMIC DNA]</scope>
</reference>
<dbReference type="PANTHER" id="PTHR42840:SF5">
    <property type="entry name" value="NAD(P)-BINDING ROSSMANN-FOLD SUPERFAMILY PROTEIN"/>
    <property type="match status" value="1"/>
</dbReference>
<dbReference type="Gene3D" id="3.40.50.720">
    <property type="entry name" value="NAD(P)-binding Rossmann-like Domain"/>
    <property type="match status" value="1"/>
</dbReference>
<dbReference type="PANTHER" id="PTHR42840">
    <property type="entry name" value="NAD(P)-BINDING ROSSMANN-FOLD SUPERFAMILY PROTEIN-RELATED"/>
    <property type="match status" value="1"/>
</dbReference>
<evidence type="ECO:0000313" key="3">
    <source>
        <dbReference type="EMBL" id="CUS23803.1"/>
    </source>
</evidence>
<dbReference type="EMBL" id="LN890553">
    <property type="protein sequence ID" value="CUS23803.1"/>
    <property type="molecule type" value="Genomic_DNA"/>
</dbReference>
<gene>
    <name evidence="3" type="ORF">LAQU0_S12e00386g</name>
</gene>